<dbReference type="GO" id="GO:0016491">
    <property type="term" value="F:oxidoreductase activity"/>
    <property type="evidence" value="ECO:0007669"/>
    <property type="project" value="InterPro"/>
</dbReference>
<name>A0A5J6PY99_9NEIS</name>
<dbReference type="PANTHER" id="PTHR42852:SF17">
    <property type="entry name" value="THIOREDOXIN-LIKE PROTEIN HI_1115"/>
    <property type="match status" value="1"/>
</dbReference>
<proteinExistence type="predicted"/>
<dbReference type="EMBL" id="CP031700">
    <property type="protein sequence ID" value="QEY27146.1"/>
    <property type="molecule type" value="Genomic_DNA"/>
</dbReference>
<dbReference type="GO" id="GO:0016209">
    <property type="term" value="F:antioxidant activity"/>
    <property type="evidence" value="ECO:0007669"/>
    <property type="project" value="InterPro"/>
</dbReference>
<dbReference type="KEGG" id="nzl:D0T92_04570"/>
<evidence type="ECO:0000313" key="3">
    <source>
        <dbReference type="Proteomes" id="UP000325713"/>
    </source>
</evidence>
<dbReference type="CDD" id="cd03011">
    <property type="entry name" value="TlpA_like_ScsD_MtbDsbE"/>
    <property type="match status" value="1"/>
</dbReference>
<evidence type="ECO:0000259" key="1">
    <source>
        <dbReference type="Pfam" id="PF00578"/>
    </source>
</evidence>
<keyword evidence="3" id="KW-1185">Reference proteome</keyword>
<accession>A0A5J6PY99</accession>
<organism evidence="2 3">
    <name type="scientific">Neisseria zalophi</name>
    <dbReference type="NCBI Taxonomy" id="640030"/>
    <lineage>
        <taxon>Bacteria</taxon>
        <taxon>Pseudomonadati</taxon>
        <taxon>Pseudomonadota</taxon>
        <taxon>Betaproteobacteria</taxon>
        <taxon>Neisseriales</taxon>
        <taxon>Neisseriaceae</taxon>
        <taxon>Neisseria</taxon>
    </lineage>
</organism>
<protein>
    <submittedName>
        <fullName evidence="2">Protein disulfide oxidoreductase</fullName>
    </submittedName>
</protein>
<dbReference type="RefSeq" id="WP_151050633.1">
    <property type="nucleotide sequence ID" value="NZ_CP031700.1"/>
</dbReference>
<dbReference type="PANTHER" id="PTHR42852">
    <property type="entry name" value="THIOL:DISULFIDE INTERCHANGE PROTEIN DSBE"/>
    <property type="match status" value="1"/>
</dbReference>
<dbReference type="InterPro" id="IPR050553">
    <property type="entry name" value="Thioredoxin_ResA/DsbE_sf"/>
</dbReference>
<feature type="domain" description="Alkyl hydroperoxide reductase subunit C/ Thiol specific antioxidant" evidence="1">
    <location>
        <begin position="45"/>
        <end position="137"/>
    </location>
</feature>
<dbReference type="Gene3D" id="3.40.30.10">
    <property type="entry name" value="Glutaredoxin"/>
    <property type="match status" value="1"/>
</dbReference>
<reference evidence="2 3" key="1">
    <citation type="submission" date="2018-08" db="EMBL/GenBank/DDBJ databases">
        <title>Neisseria zalophi ATCC BAA-2455 complete genome.</title>
        <authorList>
            <person name="Veseli I.A."/>
            <person name="Buttler R."/>
            <person name="Mascarenhas dos Santos A.C."/>
            <person name="Pombert J.-F."/>
        </authorList>
    </citation>
    <scope>NUCLEOTIDE SEQUENCE [LARGE SCALE GENOMIC DNA]</scope>
    <source>
        <strain evidence="2 3">ATCC BAA-2455</strain>
    </source>
</reference>
<dbReference type="SUPFAM" id="SSF52833">
    <property type="entry name" value="Thioredoxin-like"/>
    <property type="match status" value="1"/>
</dbReference>
<dbReference type="Proteomes" id="UP000325713">
    <property type="component" value="Chromosome"/>
</dbReference>
<gene>
    <name evidence="2" type="ORF">D0T92_04570</name>
</gene>
<sequence length="169" mass="18975">MRIKLIYWLKQAVQTALIIAAVSLAVDWWRKPIQPLGFAEQQFQTVGQQAVSLAELSHNRTIVVYFWGSWCGICKYTSPVIQELHAAGVPVLGVALKSGAEQDVRAYMDEQHLYFATLNDPQGDISNRWQVAVTPTIVMVKNGQAVHTTTGLSSYWGLRGRLWLADWFA</sequence>
<dbReference type="AlphaFoldDB" id="A0A5J6PY99"/>
<evidence type="ECO:0000313" key="2">
    <source>
        <dbReference type="EMBL" id="QEY27146.1"/>
    </source>
</evidence>
<dbReference type="InterPro" id="IPR000866">
    <property type="entry name" value="AhpC/TSA"/>
</dbReference>
<dbReference type="InterPro" id="IPR036249">
    <property type="entry name" value="Thioredoxin-like_sf"/>
</dbReference>
<dbReference type="Pfam" id="PF00578">
    <property type="entry name" value="AhpC-TSA"/>
    <property type="match status" value="1"/>
</dbReference>
<dbReference type="OrthoDB" id="9811352at2"/>